<dbReference type="EMBL" id="LC738873">
    <property type="protein sequence ID" value="BDT62233.1"/>
    <property type="molecule type" value="Genomic_DNA"/>
</dbReference>
<proteinExistence type="predicted"/>
<organism evidence="3">
    <name type="scientific">Penaeus semisulcatus majanivirus</name>
    <dbReference type="NCBI Taxonomy" id="2984274"/>
    <lineage>
        <taxon>Viruses</taxon>
        <taxon>Viruses incertae sedis</taxon>
        <taxon>Naldaviricetes</taxon>
        <taxon>Nimaviridae</taxon>
    </lineage>
</organism>
<feature type="compositionally biased region" description="Basic and acidic residues" evidence="2">
    <location>
        <begin position="127"/>
        <end position="136"/>
    </location>
</feature>
<feature type="coiled-coil region" evidence="1">
    <location>
        <begin position="222"/>
        <end position="249"/>
    </location>
</feature>
<evidence type="ECO:0000256" key="1">
    <source>
        <dbReference type="SAM" id="Coils"/>
    </source>
</evidence>
<name>A0A9C7F7R3_9VIRU</name>
<sequence>MVAPHNTGIAARAFVRIPGSGSCSAAGTVYKDFSRVCGAAAIVAARYGPPQAVMQAQHRRLSSSMDAAFLRKMAAIEDSLAESAGVEIDGSEVRRARREVPDLRAGARAGGGASARPASMRTSALPARDRSPDGGQRKRLRSQPSEENGEAVAPPQGQGVQDDIHRRGRRRGRARPSGNRRLGADAERGACGSEGRRRAAEDGRSGAPLLAKRPFLLSAESLRRLLDQRNRLLQENQALLQRLQAYQLNESVLR</sequence>
<feature type="compositionally biased region" description="Basic and acidic residues" evidence="2">
    <location>
        <begin position="182"/>
        <end position="204"/>
    </location>
</feature>
<reference evidence="3" key="1">
    <citation type="submission" date="2022-10" db="EMBL/GenBank/DDBJ databases">
        <title>Genome sequences of endogenous nimaviruses in decapod crustaceans.</title>
        <authorList>
            <person name="Kawato S."/>
            <person name="Nozaki R."/>
            <person name="Kondo H."/>
            <person name="Hirono I."/>
        </authorList>
    </citation>
    <scope>NUCLEOTIDE SEQUENCE</scope>
    <source>
        <strain evidence="3">Kagawa2020</strain>
    </source>
</reference>
<feature type="compositionally biased region" description="Basic and acidic residues" evidence="2">
    <location>
        <begin position="92"/>
        <end position="102"/>
    </location>
</feature>
<keyword evidence="1" id="KW-0175">Coiled coil</keyword>
<feature type="region of interest" description="Disordered" evidence="2">
    <location>
        <begin position="92"/>
        <end position="205"/>
    </location>
</feature>
<protein>
    <submittedName>
        <fullName evidence="3">Uncharacterized protein</fullName>
    </submittedName>
</protein>
<accession>A0A9C7F7R3</accession>
<evidence type="ECO:0000256" key="2">
    <source>
        <dbReference type="SAM" id="MobiDB-lite"/>
    </source>
</evidence>
<evidence type="ECO:0000313" key="3">
    <source>
        <dbReference type="EMBL" id="BDT62233.1"/>
    </source>
</evidence>